<sequence>MNNHHAKTHSYVADIISTDAKLLQLVLQYSPSPRPQIHRNNHRMELRSTVHSTELTVTDSFDNTDEMLKIL</sequence>
<protein>
    <submittedName>
        <fullName evidence="1">Uncharacterized protein</fullName>
    </submittedName>
</protein>
<evidence type="ECO:0000313" key="2">
    <source>
        <dbReference type="Proteomes" id="UP000055024"/>
    </source>
</evidence>
<dbReference type="Proteomes" id="UP000055024">
    <property type="component" value="Unassembled WGS sequence"/>
</dbReference>
<dbReference type="STRING" id="268475.A0A0V1I4N7"/>
<gene>
    <name evidence="1" type="ORF">T11_431</name>
</gene>
<evidence type="ECO:0000313" key="1">
    <source>
        <dbReference type="EMBL" id="KRZ17298.1"/>
    </source>
</evidence>
<name>A0A0V1I4N7_9BILA</name>
<organism evidence="1 2">
    <name type="scientific">Trichinella zimbabwensis</name>
    <dbReference type="NCBI Taxonomy" id="268475"/>
    <lineage>
        <taxon>Eukaryota</taxon>
        <taxon>Metazoa</taxon>
        <taxon>Ecdysozoa</taxon>
        <taxon>Nematoda</taxon>
        <taxon>Enoplea</taxon>
        <taxon>Dorylaimia</taxon>
        <taxon>Trichinellida</taxon>
        <taxon>Trichinellidae</taxon>
        <taxon>Trichinella</taxon>
    </lineage>
</organism>
<comment type="caution">
    <text evidence="1">The sequence shown here is derived from an EMBL/GenBank/DDBJ whole genome shotgun (WGS) entry which is preliminary data.</text>
</comment>
<reference evidence="1 2" key="1">
    <citation type="submission" date="2015-01" db="EMBL/GenBank/DDBJ databases">
        <title>Evolution of Trichinella species and genotypes.</title>
        <authorList>
            <person name="Korhonen P.K."/>
            <person name="Edoardo P."/>
            <person name="Giuseppe L.R."/>
            <person name="Gasser R.B."/>
        </authorList>
    </citation>
    <scope>NUCLEOTIDE SEQUENCE [LARGE SCALE GENOMIC DNA]</scope>
    <source>
        <strain evidence="1">ISS1029</strain>
    </source>
</reference>
<accession>A0A0V1I4N7</accession>
<dbReference type="EMBL" id="JYDP01000007">
    <property type="protein sequence ID" value="KRZ17298.1"/>
    <property type="molecule type" value="Genomic_DNA"/>
</dbReference>
<proteinExistence type="predicted"/>
<dbReference type="AlphaFoldDB" id="A0A0V1I4N7"/>
<keyword evidence="2" id="KW-1185">Reference proteome</keyword>